<feature type="transmembrane region" description="Helical" evidence="10">
    <location>
        <begin position="407"/>
        <end position="427"/>
    </location>
</feature>
<comment type="pathway">
    <text evidence="2">Protein modification; protein glycosylation.</text>
</comment>
<keyword evidence="10" id="KW-0813">Transport</keyword>
<comment type="similarity">
    <text evidence="3 10">Belongs to the RFT1 family.</text>
</comment>
<dbReference type="Pfam" id="PF04506">
    <property type="entry name" value="Rft-1"/>
    <property type="match status" value="1"/>
</dbReference>
<feature type="transmembrane region" description="Helical" evidence="10">
    <location>
        <begin position="118"/>
        <end position="138"/>
    </location>
</feature>
<evidence type="ECO:0000313" key="11">
    <source>
        <dbReference type="EMBL" id="KAG7194969.1"/>
    </source>
</evidence>
<evidence type="ECO:0000313" key="12">
    <source>
        <dbReference type="Proteomes" id="UP000790833"/>
    </source>
</evidence>
<evidence type="ECO:0000256" key="1">
    <source>
        <dbReference type="ARBA" id="ARBA00004477"/>
    </source>
</evidence>
<feature type="transmembrane region" description="Helical" evidence="10">
    <location>
        <begin position="491"/>
        <end position="517"/>
    </location>
</feature>
<comment type="function">
    <text evidence="9 10">Intramembrane glycolipid transporter that operates in the biosynthetic pathway of dolichol-linked oligosaccharides, the glycan precursors employed in protein asparagine (N)-glycosylation. The sequential addition of sugars to dolichol pyrophosphate produces dolichol-linked oligosaccharides containing fourteen sugars, including two GlcNAcs, nine mannoses and three glucoses. Once assembled, the oligosaccharide is transferred from the lipid to nascent proteins by oligosaccharyltransferases. The assembly of dolichol-linked oligosaccharides begins on the cytosolic side of the endoplasmic reticulum membrane and finishes in its lumen. RFT1 could mediate the translocation of the cytosolically oriented intermediate DolPP-GlcNAc2Man5, produced by ALG11, into the ER lumen where dolichol-linked oligosaccharides assembly continues. However, the intramembrane lipid transporter activity could not be confirmed in vitro.</text>
</comment>
<evidence type="ECO:0000256" key="9">
    <source>
        <dbReference type="ARBA" id="ARBA00045912"/>
    </source>
</evidence>
<comment type="caution">
    <text evidence="11">The sequence shown here is derived from an EMBL/GenBank/DDBJ whole genome shotgun (WGS) entry which is preliminary data.</text>
</comment>
<sequence length="568" mass="63870">MVGIKDGARKSTSGLSLAAKSSAGVSWLMMVQVVSKLLTFVLNQLLIRFISPKVFGVSAYLEFIVNVILFFSREAVRLAIQRVKLSDKKNDVEEATTAAITGYSDLTETGLLQSIINFGYVPLAIGVPFSLVVVWYQLKSATFLNSVRTLPNHEFSMAMIWISIMLELIVEPVYLVNQYQLNLAKRSKVEGMAVLFRCLVTFFIIFGVSRWTNLYQTQLQFEGYTVLAFASGQFAYSFTLFLLYNLDFQKSYPNNTRMIQPISSKGGNSVYWLNPSVLAIWKSLVAQMFLKQILTEGDKLLINYLCTVEEQGVYSVVSNYGSIIARLLFQPVEEYVRLFFTRLLAVKLKSNLDEASRTLTYIGIFYANLSSIILLAGVPNGPYILGFLLGRKGGWSNTNLFEVFQQYIIYIPFMAFNGVLEAFFSCVASKSELVNFSKFLTGQTLAVFVTMYVLIGRMDLGISGFILSNCFNMLLRIAYCSNFIIKFFRGYGYSITLLLAIARFKNTFLITAIAFAIEYKLIIGGPTTSTFRQLASNVVVCLFALLLCLIAERNLLLALYRARIGKRV</sequence>
<feature type="transmembrane region" description="Helical" evidence="10">
    <location>
        <begin position="54"/>
        <end position="72"/>
    </location>
</feature>
<keyword evidence="12" id="KW-1185">Reference proteome</keyword>
<dbReference type="GO" id="GO:0006488">
    <property type="term" value="P:dolichol-linked oligosaccharide biosynthetic process"/>
    <property type="evidence" value="ECO:0007669"/>
    <property type="project" value="InterPro"/>
</dbReference>
<keyword evidence="4 10" id="KW-0812">Transmembrane</keyword>
<dbReference type="GO" id="GO:0005789">
    <property type="term" value="C:endoplasmic reticulum membrane"/>
    <property type="evidence" value="ECO:0007669"/>
    <property type="project" value="UniProtKB-SubCell"/>
</dbReference>
<evidence type="ECO:0000256" key="5">
    <source>
        <dbReference type="ARBA" id="ARBA00022824"/>
    </source>
</evidence>
<feature type="transmembrane region" description="Helical" evidence="10">
    <location>
        <begin position="158"/>
        <end position="177"/>
    </location>
</feature>
<evidence type="ECO:0000256" key="4">
    <source>
        <dbReference type="ARBA" id="ARBA00022692"/>
    </source>
</evidence>
<dbReference type="GO" id="GO:0034203">
    <property type="term" value="P:glycolipid translocation"/>
    <property type="evidence" value="ECO:0007669"/>
    <property type="project" value="TreeGrafter"/>
</dbReference>
<accession>A0A9P8AJK3</accession>
<keyword evidence="6 10" id="KW-1133">Transmembrane helix</keyword>
<feature type="transmembrane region" description="Helical" evidence="10">
    <location>
        <begin position="439"/>
        <end position="455"/>
    </location>
</feature>
<proteinExistence type="inferred from homology"/>
<dbReference type="EMBL" id="JAHMUF010000005">
    <property type="protein sequence ID" value="KAG7194969.1"/>
    <property type="molecule type" value="Genomic_DNA"/>
</dbReference>
<gene>
    <name evidence="11" type="primary">RFT1</name>
    <name evidence="11" type="ORF">KQ657_004080</name>
</gene>
<dbReference type="InterPro" id="IPR007594">
    <property type="entry name" value="RFT1"/>
</dbReference>
<dbReference type="OrthoDB" id="9979195at2759"/>
<dbReference type="PANTHER" id="PTHR13117:SF5">
    <property type="entry name" value="PROTEIN RFT1 HOMOLOG"/>
    <property type="match status" value="1"/>
</dbReference>
<dbReference type="GeneID" id="66117454"/>
<evidence type="ECO:0000256" key="7">
    <source>
        <dbReference type="ARBA" id="ARBA00023136"/>
    </source>
</evidence>
<feature type="transmembrane region" description="Helical" evidence="10">
    <location>
        <begin position="21"/>
        <end position="42"/>
    </location>
</feature>
<evidence type="ECO:0000256" key="6">
    <source>
        <dbReference type="ARBA" id="ARBA00022989"/>
    </source>
</evidence>
<feature type="transmembrane region" description="Helical" evidence="10">
    <location>
        <begin position="223"/>
        <end position="244"/>
    </location>
</feature>
<feature type="transmembrane region" description="Helical" evidence="10">
    <location>
        <begin position="461"/>
        <end position="479"/>
    </location>
</feature>
<evidence type="ECO:0000256" key="8">
    <source>
        <dbReference type="ARBA" id="ARBA00044793"/>
    </source>
</evidence>
<dbReference type="PANTHER" id="PTHR13117">
    <property type="entry name" value="ENDOPLASMIC RETICULUM MULTISPAN TRANSMEMBRANE PROTEIN-RELATED"/>
    <property type="match status" value="1"/>
</dbReference>
<organism evidence="11 12">
    <name type="scientific">Scheffersomyces spartinae</name>
    <dbReference type="NCBI Taxonomy" id="45513"/>
    <lineage>
        <taxon>Eukaryota</taxon>
        <taxon>Fungi</taxon>
        <taxon>Dikarya</taxon>
        <taxon>Ascomycota</taxon>
        <taxon>Saccharomycotina</taxon>
        <taxon>Pichiomycetes</taxon>
        <taxon>Debaryomycetaceae</taxon>
        <taxon>Scheffersomyces</taxon>
    </lineage>
</organism>
<feature type="transmembrane region" description="Helical" evidence="10">
    <location>
        <begin position="189"/>
        <end position="211"/>
    </location>
</feature>
<keyword evidence="7 10" id="KW-0472">Membrane</keyword>
<name>A0A9P8AJK3_9ASCO</name>
<comment type="subcellular location">
    <subcellularLocation>
        <location evidence="1 10">Endoplasmic reticulum membrane</location>
        <topology evidence="1 10">Multi-pass membrane protein</topology>
    </subcellularLocation>
</comment>
<reference evidence="11" key="1">
    <citation type="submission" date="2021-03" db="EMBL/GenBank/DDBJ databases">
        <authorList>
            <person name="Palmer J.M."/>
        </authorList>
    </citation>
    <scope>NUCLEOTIDE SEQUENCE</scope>
    <source>
        <strain evidence="11">ARV_011</strain>
    </source>
</reference>
<feature type="transmembrane region" description="Helical" evidence="10">
    <location>
        <begin position="537"/>
        <end position="560"/>
    </location>
</feature>
<feature type="transmembrane region" description="Helical" evidence="10">
    <location>
        <begin position="359"/>
        <end position="378"/>
    </location>
</feature>
<evidence type="ECO:0000256" key="2">
    <source>
        <dbReference type="ARBA" id="ARBA00004922"/>
    </source>
</evidence>
<dbReference type="RefSeq" id="XP_043050516.1">
    <property type="nucleotide sequence ID" value="XM_043194765.1"/>
</dbReference>
<dbReference type="AlphaFoldDB" id="A0A9P8AJK3"/>
<keyword evidence="5 10" id="KW-0256">Endoplasmic reticulum</keyword>
<protein>
    <recommendedName>
        <fullName evidence="8 10">Man(5)GlcNAc(2)-PP-dolichol translocation protein RFT1</fullName>
    </recommendedName>
</protein>
<evidence type="ECO:0000256" key="10">
    <source>
        <dbReference type="RuleBase" id="RU365067"/>
    </source>
</evidence>
<dbReference type="Proteomes" id="UP000790833">
    <property type="component" value="Unassembled WGS sequence"/>
</dbReference>
<evidence type="ECO:0000256" key="3">
    <source>
        <dbReference type="ARBA" id="ARBA00010288"/>
    </source>
</evidence>